<dbReference type="GO" id="GO:0004177">
    <property type="term" value="F:aminopeptidase activity"/>
    <property type="evidence" value="ECO:0007669"/>
    <property type="project" value="UniProtKB-KW"/>
</dbReference>
<dbReference type="PANTHER" id="PTHR46112">
    <property type="entry name" value="AMINOPEPTIDASE"/>
    <property type="match status" value="1"/>
</dbReference>
<dbReference type="SUPFAM" id="SSF55920">
    <property type="entry name" value="Creatinase/aminopeptidase"/>
    <property type="match status" value="1"/>
</dbReference>
<name>A0A5B8FUE7_9RHOB</name>
<feature type="domain" description="Creatinase N-terminal" evidence="3">
    <location>
        <begin position="36"/>
        <end position="175"/>
    </location>
</feature>
<accession>A0A5B8FUE7</accession>
<evidence type="ECO:0000259" key="3">
    <source>
        <dbReference type="Pfam" id="PF01321"/>
    </source>
</evidence>
<dbReference type="CDD" id="cd01066">
    <property type="entry name" value="APP_MetAP"/>
    <property type="match status" value="1"/>
</dbReference>
<protein>
    <submittedName>
        <fullName evidence="4">Aminopeptidase P family protein</fullName>
    </submittedName>
</protein>
<keyword evidence="4" id="KW-0378">Hydrolase</keyword>
<keyword evidence="4" id="KW-0645">Protease</keyword>
<organism evidence="4 5">
    <name type="scientific">Paroceanicella profunda</name>
    <dbReference type="NCBI Taxonomy" id="2579971"/>
    <lineage>
        <taxon>Bacteria</taxon>
        <taxon>Pseudomonadati</taxon>
        <taxon>Pseudomonadota</taxon>
        <taxon>Alphaproteobacteria</taxon>
        <taxon>Rhodobacterales</taxon>
        <taxon>Paracoccaceae</taxon>
        <taxon>Paroceanicella</taxon>
    </lineage>
</organism>
<dbReference type="Proteomes" id="UP000305888">
    <property type="component" value="Chromosome"/>
</dbReference>
<dbReference type="InterPro" id="IPR029149">
    <property type="entry name" value="Creatin/AminoP/Spt16_N"/>
</dbReference>
<dbReference type="KEGG" id="ppru:FDP22_09590"/>
<dbReference type="InterPro" id="IPR000994">
    <property type="entry name" value="Pept_M24"/>
</dbReference>
<dbReference type="Gene3D" id="3.90.230.10">
    <property type="entry name" value="Creatinase/methionine aminopeptidase superfamily"/>
    <property type="match status" value="1"/>
</dbReference>
<evidence type="ECO:0000313" key="5">
    <source>
        <dbReference type="Proteomes" id="UP000305888"/>
    </source>
</evidence>
<keyword evidence="4" id="KW-0031">Aminopeptidase</keyword>
<feature type="compositionally biased region" description="Low complexity" evidence="1">
    <location>
        <begin position="8"/>
        <end position="19"/>
    </location>
</feature>
<reference evidence="4 5" key="1">
    <citation type="submission" date="2019-06" db="EMBL/GenBank/DDBJ databases">
        <title>Genome sequence of Rhodobacteraceae bacterium D4M1.</title>
        <authorList>
            <person name="Cao J."/>
        </authorList>
    </citation>
    <scope>NUCLEOTIDE SEQUENCE [LARGE SCALE GENOMIC DNA]</scope>
    <source>
        <strain evidence="4 5">D4M1</strain>
    </source>
</reference>
<dbReference type="Pfam" id="PF01321">
    <property type="entry name" value="Creatinase_N"/>
    <property type="match status" value="1"/>
</dbReference>
<dbReference type="PANTHER" id="PTHR46112:SF2">
    <property type="entry name" value="XAA-PRO AMINOPEPTIDASE P-RELATED"/>
    <property type="match status" value="1"/>
</dbReference>
<evidence type="ECO:0000259" key="2">
    <source>
        <dbReference type="Pfam" id="PF00557"/>
    </source>
</evidence>
<feature type="region of interest" description="Disordered" evidence="1">
    <location>
        <begin position="1"/>
        <end position="21"/>
    </location>
</feature>
<dbReference type="OrthoDB" id="8286321at2"/>
<sequence>MRARPITAGSSPSSASDSPGEGRLMLHFEPAEYAARQAALDAAVAAEGLDALLIFAPESQFWLTGHDTFGYCFFQCLVARPGQAPVLLTRSADLRQAQLTSTIGDIRIWKDAADADPARDLAALLADLGLPATARLGVETDTHGLTAQNWLRLAAALPRARLEPASGLVSALRLVKSPAEIACVRRAAELGDAAYEAALPLIGPGADEAAILSALQGEIFARGGDYPANEVIIGSGAQALLCRYASGRRRLDAQDQLTLEWAGVWRHYHAALMRTVAVGTPRPRHLELHAAAEEALLACEAALRPGAVMGDVFAAHAGALDARGLSSHRLNACGYALGARFSPSWMEREMFYENAPAAIVPGQVFFLHMILMDSDSGTAMTLGRTSLVTEAGAEPLSRLPLALDVR</sequence>
<evidence type="ECO:0000313" key="4">
    <source>
        <dbReference type="EMBL" id="QDL92005.1"/>
    </source>
</evidence>
<proteinExistence type="predicted"/>
<dbReference type="InterPro" id="IPR036005">
    <property type="entry name" value="Creatinase/aminopeptidase-like"/>
</dbReference>
<dbReference type="Gene3D" id="3.40.350.10">
    <property type="entry name" value="Creatinase/prolidase N-terminal domain"/>
    <property type="match status" value="1"/>
</dbReference>
<dbReference type="Pfam" id="PF00557">
    <property type="entry name" value="Peptidase_M24"/>
    <property type="match status" value="1"/>
</dbReference>
<dbReference type="InterPro" id="IPR000587">
    <property type="entry name" value="Creatinase_N"/>
</dbReference>
<gene>
    <name evidence="4" type="ORF">FDP22_09590</name>
</gene>
<dbReference type="AlphaFoldDB" id="A0A5B8FUE7"/>
<dbReference type="InterPro" id="IPR050659">
    <property type="entry name" value="Peptidase_M24B"/>
</dbReference>
<evidence type="ECO:0000256" key="1">
    <source>
        <dbReference type="SAM" id="MobiDB-lite"/>
    </source>
</evidence>
<keyword evidence="5" id="KW-1185">Reference proteome</keyword>
<dbReference type="SUPFAM" id="SSF53092">
    <property type="entry name" value="Creatinase/prolidase N-terminal domain"/>
    <property type="match status" value="1"/>
</dbReference>
<dbReference type="EMBL" id="CP040818">
    <property type="protein sequence ID" value="QDL92005.1"/>
    <property type="molecule type" value="Genomic_DNA"/>
</dbReference>
<feature type="domain" description="Peptidase M24" evidence="2">
    <location>
        <begin position="183"/>
        <end position="390"/>
    </location>
</feature>